<accession>A0A2J6S2V6</accession>
<dbReference type="Pfam" id="PF00067">
    <property type="entry name" value="p450"/>
    <property type="match status" value="1"/>
</dbReference>
<organism evidence="7 8">
    <name type="scientific">Hyaloscypha variabilis (strain UAMH 11265 / GT02V1 / F)</name>
    <name type="common">Meliniomyces variabilis</name>
    <dbReference type="NCBI Taxonomy" id="1149755"/>
    <lineage>
        <taxon>Eukaryota</taxon>
        <taxon>Fungi</taxon>
        <taxon>Dikarya</taxon>
        <taxon>Ascomycota</taxon>
        <taxon>Pezizomycotina</taxon>
        <taxon>Leotiomycetes</taxon>
        <taxon>Helotiales</taxon>
        <taxon>Hyaloscyphaceae</taxon>
        <taxon>Hyaloscypha</taxon>
        <taxon>Hyaloscypha variabilis</taxon>
    </lineage>
</organism>
<dbReference type="FunFam" id="1.10.630.10:FF:000018">
    <property type="entry name" value="Cytochrome P450 monooxygenase"/>
    <property type="match status" value="1"/>
</dbReference>
<dbReference type="PANTHER" id="PTHR46696:SF6">
    <property type="entry name" value="P450, PUTATIVE (EUROFUNG)-RELATED"/>
    <property type="match status" value="1"/>
</dbReference>
<dbReference type="InterPro" id="IPR036396">
    <property type="entry name" value="Cyt_P450_sf"/>
</dbReference>
<keyword evidence="4" id="KW-0560">Oxidoreductase</keyword>
<dbReference type="GO" id="GO:0005506">
    <property type="term" value="F:iron ion binding"/>
    <property type="evidence" value="ECO:0007669"/>
    <property type="project" value="InterPro"/>
</dbReference>
<evidence type="ECO:0000256" key="4">
    <source>
        <dbReference type="ARBA" id="ARBA00023002"/>
    </source>
</evidence>
<protein>
    <submittedName>
        <fullName evidence="7">Cytochrome P450</fullName>
    </submittedName>
</protein>
<name>A0A2J6S2V6_HYAVF</name>
<dbReference type="SUPFAM" id="SSF48264">
    <property type="entry name" value="Cytochrome P450"/>
    <property type="match status" value="1"/>
</dbReference>
<evidence type="ECO:0000313" key="8">
    <source>
        <dbReference type="Proteomes" id="UP000235786"/>
    </source>
</evidence>
<dbReference type="InterPro" id="IPR001128">
    <property type="entry name" value="Cyt_P450"/>
</dbReference>
<keyword evidence="2" id="KW-0349">Heme</keyword>
<dbReference type="EMBL" id="KZ613940">
    <property type="protein sequence ID" value="PMD45103.1"/>
    <property type="molecule type" value="Genomic_DNA"/>
</dbReference>
<dbReference type="InterPro" id="IPR002397">
    <property type="entry name" value="Cyt_P450_B"/>
</dbReference>
<sequence>MPASVRSPPKFPFARPEAAVPPLEYARLRATDPVSQVELWDGSLAWLIVKHKDICSVLTDNRLSKERTRPGFPELSAGGKLAAKNKPTFVDMDPPAHMHQRSMVESLFTKAHIDSTRPQIQKTVDSLLDEMIKKGGSTPVDFVEKFALPVPSYTIYGILGVPLSDLSTLTNFAAIRSNGSATATEASNANDALLKYMAGLVEKRLSAPKDDLISLLVNEQLKPGHLNKDDVVQIAFLLLVAGNATMVSMINLGVVTILQHPDQLEDLKKDPVKWSPKFVEELCRYHTASALATKRVAKEDVVIGGQAIKKGEGIIAATQSGNRDEDVFPNPDVFDMRRIRGKEEALGYGWGEHRCVAEWLARAELEIVFATLWEKLPNLKLAIPFEEVKYSPPTKDVGISELPVVF</sequence>
<evidence type="ECO:0000256" key="2">
    <source>
        <dbReference type="ARBA" id="ARBA00022617"/>
    </source>
</evidence>
<dbReference type="STRING" id="1149755.A0A2J6S2V6"/>
<comment type="similarity">
    <text evidence="1">Belongs to the cytochrome P450 family.</text>
</comment>
<dbReference type="GO" id="GO:0016705">
    <property type="term" value="F:oxidoreductase activity, acting on paired donors, with incorporation or reduction of molecular oxygen"/>
    <property type="evidence" value="ECO:0007669"/>
    <property type="project" value="InterPro"/>
</dbReference>
<dbReference type="Proteomes" id="UP000235786">
    <property type="component" value="Unassembled WGS sequence"/>
</dbReference>
<reference evidence="7 8" key="1">
    <citation type="submission" date="2016-04" db="EMBL/GenBank/DDBJ databases">
        <title>A degradative enzymes factory behind the ericoid mycorrhizal symbiosis.</title>
        <authorList>
            <consortium name="DOE Joint Genome Institute"/>
            <person name="Martino E."/>
            <person name="Morin E."/>
            <person name="Grelet G."/>
            <person name="Kuo A."/>
            <person name="Kohler A."/>
            <person name="Daghino S."/>
            <person name="Barry K."/>
            <person name="Choi C."/>
            <person name="Cichocki N."/>
            <person name="Clum A."/>
            <person name="Copeland A."/>
            <person name="Hainaut M."/>
            <person name="Haridas S."/>
            <person name="Labutti K."/>
            <person name="Lindquist E."/>
            <person name="Lipzen A."/>
            <person name="Khouja H.-R."/>
            <person name="Murat C."/>
            <person name="Ohm R."/>
            <person name="Olson A."/>
            <person name="Spatafora J."/>
            <person name="Veneault-Fourrey C."/>
            <person name="Henrissat B."/>
            <person name="Grigoriev I."/>
            <person name="Martin F."/>
            <person name="Perotto S."/>
        </authorList>
    </citation>
    <scope>NUCLEOTIDE SEQUENCE [LARGE SCALE GENOMIC DNA]</scope>
    <source>
        <strain evidence="7 8">F</strain>
    </source>
</reference>
<dbReference type="Gene3D" id="1.10.630.10">
    <property type="entry name" value="Cytochrome P450"/>
    <property type="match status" value="1"/>
</dbReference>
<keyword evidence="5" id="KW-0408">Iron</keyword>
<dbReference type="AlphaFoldDB" id="A0A2J6S2V6"/>
<keyword evidence="3" id="KW-0479">Metal-binding</keyword>
<evidence type="ECO:0000256" key="6">
    <source>
        <dbReference type="ARBA" id="ARBA00023033"/>
    </source>
</evidence>
<evidence type="ECO:0000256" key="3">
    <source>
        <dbReference type="ARBA" id="ARBA00022723"/>
    </source>
</evidence>
<proteinExistence type="inferred from homology"/>
<evidence type="ECO:0000313" key="7">
    <source>
        <dbReference type="EMBL" id="PMD45103.1"/>
    </source>
</evidence>
<keyword evidence="6" id="KW-0503">Monooxygenase</keyword>
<evidence type="ECO:0000256" key="5">
    <source>
        <dbReference type="ARBA" id="ARBA00023004"/>
    </source>
</evidence>
<dbReference type="GO" id="GO:0004497">
    <property type="term" value="F:monooxygenase activity"/>
    <property type="evidence" value="ECO:0007669"/>
    <property type="project" value="UniProtKB-KW"/>
</dbReference>
<gene>
    <name evidence="7" type="ORF">L207DRAFT_508021</name>
</gene>
<dbReference type="OrthoDB" id="3945418at2759"/>
<dbReference type="PANTHER" id="PTHR46696">
    <property type="entry name" value="P450, PUTATIVE (EUROFUNG)-RELATED"/>
    <property type="match status" value="1"/>
</dbReference>
<dbReference type="CDD" id="cd11030">
    <property type="entry name" value="CYP105-like"/>
    <property type="match status" value="1"/>
</dbReference>
<evidence type="ECO:0000256" key="1">
    <source>
        <dbReference type="ARBA" id="ARBA00010617"/>
    </source>
</evidence>
<dbReference type="PRINTS" id="PR00359">
    <property type="entry name" value="BP450"/>
</dbReference>
<dbReference type="GO" id="GO:0020037">
    <property type="term" value="F:heme binding"/>
    <property type="evidence" value="ECO:0007669"/>
    <property type="project" value="InterPro"/>
</dbReference>
<keyword evidence="8" id="KW-1185">Reference proteome</keyword>